<dbReference type="PANTHER" id="PTHR38696:SF1">
    <property type="entry name" value="MEDIATOR OF RNA POLYMERASE II TRANSCRIPTION SUBUNIT 13"/>
    <property type="match status" value="1"/>
</dbReference>
<name>A0AA39IJZ2_9BILA</name>
<keyword evidence="2" id="KW-0472">Membrane</keyword>
<evidence type="ECO:0000256" key="1">
    <source>
        <dbReference type="SAM" id="MobiDB-lite"/>
    </source>
</evidence>
<accession>A0AA39IJZ2</accession>
<dbReference type="EMBL" id="JAUCMV010000001">
    <property type="protein sequence ID" value="KAK0424479.1"/>
    <property type="molecule type" value="Genomic_DNA"/>
</dbReference>
<evidence type="ECO:0000313" key="4">
    <source>
        <dbReference type="Proteomes" id="UP001175271"/>
    </source>
</evidence>
<evidence type="ECO:0000256" key="2">
    <source>
        <dbReference type="SAM" id="Phobius"/>
    </source>
</evidence>
<sequence>MLELHENSVHKSAWELEHELLQFGEEEGSRGDVTDAPLALSVFVSIRSSDSPFVYLSICLLFSFFAFIRNPLYAITFFAATFHFMFCFLQVMGTPVSYPPTPPNFPVFSLTIRAENKIKVIDGTPLIVNVIRQNLFTHYGHIKKETIGNDGETCFKLADRPFQANGEFKLTVKTKYFFTQLITELYIHGWQLCLTSELSRSFDYSTLFFRQCPPPFRSFSICCLSLSSMDKFQLINAPKHLHDSLVKCVGNLIQSKETHRSCFEVKMSGTPWDCSTFFEAASTRSMLLKIFQNFRQQGFAYLGTVNLKGTADSIFFINDGSTLSHEEYCTISLHGKDRLRLTDCPGSLIDMVAQTVMDKWPGGLQERSQHSGCVEFKMYGYPWFYCATTEAVNSRIFITALFQESVKNGWNLVTALNISRKASDKVVFVLRKCIPMTVPHFCIAPSGRTKIKIIGADRETELIIVDVIKKSWTPGILRDSNMLFPQYRELKLLGCPWESVVLSQSFSRGRLMMNRILAELNKHGWTVICSADVSAKFTVSPESRVSMNYNENNPCDAHSWFLAKVSVVNNQENASAPPSSVGSGDSPPSYNEAVKL</sequence>
<proteinExistence type="predicted"/>
<dbReference type="AlphaFoldDB" id="A0AA39IJZ2"/>
<feature type="transmembrane region" description="Helical" evidence="2">
    <location>
        <begin position="75"/>
        <end position="93"/>
    </location>
</feature>
<organism evidence="3 4">
    <name type="scientific">Steinernema hermaphroditum</name>
    <dbReference type="NCBI Taxonomy" id="289476"/>
    <lineage>
        <taxon>Eukaryota</taxon>
        <taxon>Metazoa</taxon>
        <taxon>Ecdysozoa</taxon>
        <taxon>Nematoda</taxon>
        <taxon>Chromadorea</taxon>
        <taxon>Rhabditida</taxon>
        <taxon>Tylenchina</taxon>
        <taxon>Panagrolaimomorpha</taxon>
        <taxon>Strongyloidoidea</taxon>
        <taxon>Steinernematidae</taxon>
        <taxon>Steinernema</taxon>
    </lineage>
</organism>
<gene>
    <name evidence="3" type="ORF">QR680_008687</name>
</gene>
<comment type="caution">
    <text evidence="3">The sequence shown here is derived from an EMBL/GenBank/DDBJ whole genome shotgun (WGS) entry which is preliminary data.</text>
</comment>
<feature type="region of interest" description="Disordered" evidence="1">
    <location>
        <begin position="573"/>
        <end position="596"/>
    </location>
</feature>
<dbReference type="PANTHER" id="PTHR38696">
    <property type="entry name" value="MEDIATOR OF RNA POLYMERASE II TRANSCRIPTION SUBUNIT 13"/>
    <property type="match status" value="1"/>
</dbReference>
<keyword evidence="4" id="KW-1185">Reference proteome</keyword>
<protein>
    <submittedName>
        <fullName evidence="3">Uncharacterized protein</fullName>
    </submittedName>
</protein>
<keyword evidence="2" id="KW-1133">Transmembrane helix</keyword>
<feature type="transmembrane region" description="Helical" evidence="2">
    <location>
        <begin position="52"/>
        <end position="68"/>
    </location>
</feature>
<reference evidence="3" key="1">
    <citation type="submission" date="2023-06" db="EMBL/GenBank/DDBJ databases">
        <title>Genomic analysis of the entomopathogenic nematode Steinernema hermaphroditum.</title>
        <authorList>
            <person name="Schwarz E.M."/>
            <person name="Heppert J.K."/>
            <person name="Baniya A."/>
            <person name="Schwartz H.T."/>
            <person name="Tan C.-H."/>
            <person name="Antoshechkin I."/>
            <person name="Sternberg P.W."/>
            <person name="Goodrich-Blair H."/>
            <person name="Dillman A.R."/>
        </authorList>
    </citation>
    <scope>NUCLEOTIDE SEQUENCE</scope>
    <source>
        <strain evidence="3">PS9179</strain>
        <tissue evidence="3">Whole animal</tissue>
    </source>
</reference>
<feature type="compositionally biased region" description="Low complexity" evidence="1">
    <location>
        <begin position="574"/>
        <end position="589"/>
    </location>
</feature>
<dbReference type="Proteomes" id="UP001175271">
    <property type="component" value="Unassembled WGS sequence"/>
</dbReference>
<evidence type="ECO:0000313" key="3">
    <source>
        <dbReference type="EMBL" id="KAK0424479.1"/>
    </source>
</evidence>
<keyword evidence="2" id="KW-0812">Transmembrane</keyword>